<keyword evidence="1" id="KW-1133">Transmembrane helix</keyword>
<dbReference type="AlphaFoldDB" id="A0A094IPL1"/>
<comment type="caution">
    <text evidence="2">The sequence shown here is derived from an EMBL/GenBank/DDBJ whole genome shotgun (WGS) entry which is preliminary data.</text>
</comment>
<protein>
    <recommendedName>
        <fullName evidence="4">Fis family transcriptional regulator</fullName>
    </recommendedName>
</protein>
<evidence type="ECO:0008006" key="4">
    <source>
        <dbReference type="Google" id="ProtNLM"/>
    </source>
</evidence>
<dbReference type="Pfam" id="PF04246">
    <property type="entry name" value="RseC_MucC"/>
    <property type="match status" value="1"/>
</dbReference>
<evidence type="ECO:0000256" key="1">
    <source>
        <dbReference type="SAM" id="Phobius"/>
    </source>
</evidence>
<keyword evidence="1" id="KW-0472">Membrane</keyword>
<dbReference type="RefSeq" id="WP_051986477.1">
    <property type="nucleotide sequence ID" value="NZ_JPIN01000001.1"/>
</dbReference>
<evidence type="ECO:0000313" key="3">
    <source>
        <dbReference type="Proteomes" id="UP000053718"/>
    </source>
</evidence>
<feature type="transmembrane region" description="Helical" evidence="1">
    <location>
        <begin position="107"/>
        <end position="124"/>
    </location>
</feature>
<keyword evidence="1" id="KW-0812">Transmembrane</keyword>
<proteinExistence type="predicted"/>
<dbReference type="InterPro" id="IPR026268">
    <property type="entry name" value="RseC"/>
</dbReference>
<sequence length="145" mass="15827">MIREVATITEIGADYLLVTTELKTGCSGCAQQTTCGAGIISKAFSDRRAAFRVQKPDTGDFHEGQTVELLLPEQMLTRASLLIYGAPLLVLILSAATLQGLLGINEGFSIIASLIAFGASFWALKRWFKMRDLQVSQLLQVQQIH</sequence>
<dbReference type="OrthoDB" id="9795854at2"/>
<dbReference type="STRING" id="1517416.IDAT_00485"/>
<feature type="transmembrane region" description="Helical" evidence="1">
    <location>
        <begin position="81"/>
        <end position="101"/>
    </location>
</feature>
<evidence type="ECO:0000313" key="2">
    <source>
        <dbReference type="EMBL" id="KFZ29620.1"/>
    </source>
</evidence>
<dbReference type="Proteomes" id="UP000053718">
    <property type="component" value="Unassembled WGS sequence"/>
</dbReference>
<organism evidence="2 3">
    <name type="scientific">Pseudidiomarina atlantica</name>
    <dbReference type="NCBI Taxonomy" id="1517416"/>
    <lineage>
        <taxon>Bacteria</taxon>
        <taxon>Pseudomonadati</taxon>
        <taxon>Pseudomonadota</taxon>
        <taxon>Gammaproteobacteria</taxon>
        <taxon>Alteromonadales</taxon>
        <taxon>Idiomarinaceae</taxon>
        <taxon>Pseudidiomarina</taxon>
    </lineage>
</organism>
<accession>A0A094IPL1</accession>
<dbReference type="PANTHER" id="PTHR35867">
    <property type="entry name" value="PROTEIN RSEC"/>
    <property type="match status" value="1"/>
</dbReference>
<dbReference type="EMBL" id="JPIN01000001">
    <property type="protein sequence ID" value="KFZ29620.1"/>
    <property type="molecule type" value="Genomic_DNA"/>
</dbReference>
<name>A0A094IPL1_9GAMM</name>
<dbReference type="eggNOG" id="COG3086">
    <property type="taxonomic scope" value="Bacteria"/>
</dbReference>
<dbReference type="PANTHER" id="PTHR35867:SF1">
    <property type="entry name" value="PROTEIN RSEC"/>
    <property type="match status" value="1"/>
</dbReference>
<dbReference type="InterPro" id="IPR007359">
    <property type="entry name" value="SigmaE_reg_RseC_MucC"/>
</dbReference>
<keyword evidence="3" id="KW-1185">Reference proteome</keyword>
<reference evidence="2 3" key="1">
    <citation type="submission" date="2014-06" db="EMBL/GenBank/DDBJ databases">
        <title>Draft genome sequence of Idiomarina sp. MCCC 1A10513.</title>
        <authorList>
            <person name="Du J."/>
            <person name="Lai Q."/>
            <person name="Shao Z."/>
        </authorList>
    </citation>
    <scope>NUCLEOTIDE SEQUENCE [LARGE SCALE GENOMIC DNA]</scope>
    <source>
        <strain evidence="2 3">MCCC 1A10513</strain>
    </source>
</reference>
<dbReference type="PIRSF" id="PIRSF004923">
    <property type="entry name" value="RseC"/>
    <property type="match status" value="1"/>
</dbReference>
<gene>
    <name evidence="2" type="ORF">IDAT_00485</name>
</gene>